<dbReference type="EMBL" id="KN832874">
    <property type="protein sequence ID" value="KIN02563.1"/>
    <property type="molecule type" value="Genomic_DNA"/>
</dbReference>
<dbReference type="GO" id="GO:0046872">
    <property type="term" value="F:metal ion binding"/>
    <property type="evidence" value="ECO:0007669"/>
    <property type="project" value="UniProtKB-KW"/>
</dbReference>
<dbReference type="UniPathway" id="UPA00850"/>
<keyword evidence="5" id="KW-0436">Ligase</keyword>
<keyword evidence="7" id="KW-0547">Nucleotide-binding</keyword>
<dbReference type="GO" id="GO:0005739">
    <property type="term" value="C:mitochondrion"/>
    <property type="evidence" value="ECO:0007669"/>
    <property type="project" value="TreeGrafter"/>
</dbReference>
<comment type="catalytic activity">
    <reaction evidence="12">
        <text>(6S)-5,6,7,8-tetrahydrofolyl-(gamma-L-Glu)(n) + L-glutamate + ATP = (6S)-5,6,7,8-tetrahydrofolyl-(gamma-L-Glu)(n+1) + ADP + phosphate + H(+)</text>
        <dbReference type="Rhea" id="RHEA:10580"/>
        <dbReference type="Rhea" id="RHEA-COMP:14738"/>
        <dbReference type="Rhea" id="RHEA-COMP:14740"/>
        <dbReference type="ChEBI" id="CHEBI:15378"/>
        <dbReference type="ChEBI" id="CHEBI:29985"/>
        <dbReference type="ChEBI" id="CHEBI:30616"/>
        <dbReference type="ChEBI" id="CHEBI:43474"/>
        <dbReference type="ChEBI" id="CHEBI:141005"/>
        <dbReference type="ChEBI" id="CHEBI:456216"/>
        <dbReference type="EC" id="6.3.2.17"/>
    </reaction>
</comment>
<dbReference type="EC" id="6.3.2.17" evidence="3"/>
<protein>
    <recommendedName>
        <fullName evidence="3">tetrahydrofolate synthase</fullName>
        <ecNumber evidence="3">6.3.2.17</ecNumber>
    </recommendedName>
    <alternativeName>
        <fullName evidence="11">Folylpoly-gamma-glutamate synthetase</fullName>
    </alternativeName>
    <alternativeName>
        <fullName evidence="10">Tetrahydrofolylpolyglutamate synthase</fullName>
    </alternativeName>
</protein>
<evidence type="ECO:0000256" key="6">
    <source>
        <dbReference type="ARBA" id="ARBA00022723"/>
    </source>
</evidence>
<reference evidence="14" key="2">
    <citation type="submission" date="2015-01" db="EMBL/GenBank/DDBJ databases">
        <title>Evolutionary Origins and Diversification of the Mycorrhizal Mutualists.</title>
        <authorList>
            <consortium name="DOE Joint Genome Institute"/>
            <consortium name="Mycorrhizal Genomics Consortium"/>
            <person name="Kohler A."/>
            <person name="Kuo A."/>
            <person name="Nagy L.G."/>
            <person name="Floudas D."/>
            <person name="Copeland A."/>
            <person name="Barry K.W."/>
            <person name="Cichocki N."/>
            <person name="Veneault-Fourrey C."/>
            <person name="LaButti K."/>
            <person name="Lindquist E.A."/>
            <person name="Lipzen A."/>
            <person name="Lundell T."/>
            <person name="Morin E."/>
            <person name="Murat C."/>
            <person name="Riley R."/>
            <person name="Ohm R."/>
            <person name="Sun H."/>
            <person name="Tunlid A."/>
            <person name="Henrissat B."/>
            <person name="Grigoriev I.V."/>
            <person name="Hibbett D.S."/>
            <person name="Martin F."/>
        </authorList>
    </citation>
    <scope>NUCLEOTIDE SEQUENCE [LARGE SCALE GENOMIC DNA]</scope>
    <source>
        <strain evidence="14">Zn</strain>
    </source>
</reference>
<evidence type="ECO:0000256" key="7">
    <source>
        <dbReference type="ARBA" id="ARBA00022741"/>
    </source>
</evidence>
<keyword evidence="9" id="KW-0460">Magnesium</keyword>
<dbReference type="OrthoDB" id="5212574at2759"/>
<evidence type="ECO:0000256" key="8">
    <source>
        <dbReference type="ARBA" id="ARBA00022840"/>
    </source>
</evidence>
<reference evidence="13 14" key="1">
    <citation type="submission" date="2014-04" db="EMBL/GenBank/DDBJ databases">
        <authorList>
            <consortium name="DOE Joint Genome Institute"/>
            <person name="Kuo A."/>
            <person name="Martino E."/>
            <person name="Perotto S."/>
            <person name="Kohler A."/>
            <person name="Nagy L.G."/>
            <person name="Floudas D."/>
            <person name="Copeland A."/>
            <person name="Barry K.W."/>
            <person name="Cichocki N."/>
            <person name="Veneault-Fourrey C."/>
            <person name="LaButti K."/>
            <person name="Lindquist E.A."/>
            <person name="Lipzen A."/>
            <person name="Lundell T."/>
            <person name="Morin E."/>
            <person name="Murat C."/>
            <person name="Sun H."/>
            <person name="Tunlid A."/>
            <person name="Henrissat B."/>
            <person name="Grigoriev I.V."/>
            <person name="Hibbett D.S."/>
            <person name="Martin F."/>
            <person name="Nordberg H.P."/>
            <person name="Cantor M.N."/>
            <person name="Hua S.X."/>
        </authorList>
    </citation>
    <scope>NUCLEOTIDE SEQUENCE [LARGE SCALE GENOMIC DNA]</scope>
    <source>
        <strain evidence="13 14">Zn</strain>
    </source>
</reference>
<evidence type="ECO:0000256" key="9">
    <source>
        <dbReference type="ARBA" id="ARBA00022842"/>
    </source>
</evidence>
<dbReference type="NCBIfam" id="TIGR01499">
    <property type="entry name" value="folC"/>
    <property type="match status" value="1"/>
</dbReference>
<keyword evidence="6" id="KW-0479">Metal-binding</keyword>
<evidence type="ECO:0000256" key="4">
    <source>
        <dbReference type="ARBA" id="ARBA00022563"/>
    </source>
</evidence>
<sequence length="496" mass="55448">MVQRNYERAITLLDSIRRINSSRWRIDSRHDRNRSGNTSRGVIGSPSIDGMNEWLQQLGHAATDLSVIHVAGTKGKGSTCAFVNSFLREHGKRTGFPKSVGLYTSPTLLSTRERIRINSKPISEDVFADYFFDVWNKLGYNSQANTDARRMPRYRQFLMLLSFHVFVFEQVDVAVYETHFGGEFDSTNVVAPVVTGITALGMDHVRALGPSIENIAWHKAGIMKSHVPAFSDRQEPAVEKVLKMRAVEKNAPLKFTDVDPDFPENMPALEPNVQRNNASLGRALADTFLRLKAPGSQCLATQDIINGIEYYSWPGRFQKIVDGNYQWFLDIAHNEISLLVAAQWFGQQVSDAESNCLAPARILIFTHTSGQSSGRNDRSLMKSIASPLQAKGIRFDHVIITTLKERPSGEKRIDCIYERPETFVSLDAQRNYAEIWKGIDSKTNISLTSTVEDAFQMAKDIGDRGRGMQTFVTGDTGLIGIGLNLLGEDNINISKV</sequence>
<dbReference type="HOGENOM" id="CLU_015869_0_1_1"/>
<name>A0A0C3DKQ5_OIDMZ</name>
<dbReference type="SUPFAM" id="SSF53244">
    <property type="entry name" value="MurD-like peptide ligases, peptide-binding domain"/>
    <property type="match status" value="1"/>
</dbReference>
<evidence type="ECO:0000256" key="10">
    <source>
        <dbReference type="ARBA" id="ARBA00030592"/>
    </source>
</evidence>
<comment type="pathway">
    <text evidence="1">Cofactor biosynthesis; tetrahydrofolylpolyglutamate biosynthesis.</text>
</comment>
<dbReference type="SUPFAM" id="SSF53623">
    <property type="entry name" value="MurD-like peptide ligases, catalytic domain"/>
    <property type="match status" value="1"/>
</dbReference>
<evidence type="ECO:0000313" key="13">
    <source>
        <dbReference type="EMBL" id="KIN02563.1"/>
    </source>
</evidence>
<accession>A0A0C3DKQ5</accession>
<dbReference type="InterPro" id="IPR001645">
    <property type="entry name" value="Folylpolyglutamate_synth"/>
</dbReference>
<evidence type="ECO:0000256" key="11">
    <source>
        <dbReference type="ARBA" id="ARBA00030876"/>
    </source>
</evidence>
<gene>
    <name evidence="13" type="ORF">OIDMADRAFT_160051</name>
</gene>
<evidence type="ECO:0000313" key="14">
    <source>
        <dbReference type="Proteomes" id="UP000054321"/>
    </source>
</evidence>
<comment type="similarity">
    <text evidence="2">Belongs to the folylpolyglutamate synthase family.</text>
</comment>
<dbReference type="GO" id="GO:0006730">
    <property type="term" value="P:one-carbon metabolic process"/>
    <property type="evidence" value="ECO:0007669"/>
    <property type="project" value="UniProtKB-KW"/>
</dbReference>
<evidence type="ECO:0000256" key="2">
    <source>
        <dbReference type="ARBA" id="ARBA00008276"/>
    </source>
</evidence>
<dbReference type="Gene3D" id="3.40.1190.10">
    <property type="entry name" value="Mur-like, catalytic domain"/>
    <property type="match status" value="1"/>
</dbReference>
<evidence type="ECO:0000256" key="1">
    <source>
        <dbReference type="ARBA" id="ARBA00005150"/>
    </source>
</evidence>
<dbReference type="Proteomes" id="UP000054321">
    <property type="component" value="Unassembled WGS sequence"/>
</dbReference>
<dbReference type="GO" id="GO:0005524">
    <property type="term" value="F:ATP binding"/>
    <property type="evidence" value="ECO:0007669"/>
    <property type="project" value="UniProtKB-KW"/>
</dbReference>
<evidence type="ECO:0000256" key="12">
    <source>
        <dbReference type="ARBA" id="ARBA00047493"/>
    </source>
</evidence>
<keyword evidence="8" id="KW-0067">ATP-binding</keyword>
<dbReference type="STRING" id="913774.A0A0C3DKQ5"/>
<dbReference type="PANTHER" id="PTHR11136:SF5">
    <property type="entry name" value="FOLYLPOLYGLUTAMATE SYNTHASE, MITOCHONDRIAL"/>
    <property type="match status" value="1"/>
</dbReference>
<evidence type="ECO:0000256" key="3">
    <source>
        <dbReference type="ARBA" id="ARBA00013025"/>
    </source>
</evidence>
<keyword evidence="14" id="KW-1185">Reference proteome</keyword>
<dbReference type="Gene3D" id="3.90.190.20">
    <property type="entry name" value="Mur ligase, C-terminal domain"/>
    <property type="match status" value="1"/>
</dbReference>
<evidence type="ECO:0000256" key="5">
    <source>
        <dbReference type="ARBA" id="ARBA00022598"/>
    </source>
</evidence>
<dbReference type="PANTHER" id="PTHR11136">
    <property type="entry name" value="FOLYLPOLYGLUTAMATE SYNTHASE-RELATED"/>
    <property type="match status" value="1"/>
</dbReference>
<dbReference type="AlphaFoldDB" id="A0A0C3DKQ5"/>
<proteinExistence type="inferred from homology"/>
<keyword evidence="4" id="KW-0554">One-carbon metabolism</keyword>
<dbReference type="GO" id="GO:0004326">
    <property type="term" value="F:tetrahydrofolylpolyglutamate synthase activity"/>
    <property type="evidence" value="ECO:0007669"/>
    <property type="project" value="UniProtKB-EC"/>
</dbReference>
<dbReference type="InterPro" id="IPR036615">
    <property type="entry name" value="Mur_ligase_C_dom_sf"/>
</dbReference>
<dbReference type="InParanoid" id="A0A0C3DKQ5"/>
<dbReference type="InterPro" id="IPR036565">
    <property type="entry name" value="Mur-like_cat_sf"/>
</dbReference>
<organism evidence="13 14">
    <name type="scientific">Oidiodendron maius (strain Zn)</name>
    <dbReference type="NCBI Taxonomy" id="913774"/>
    <lineage>
        <taxon>Eukaryota</taxon>
        <taxon>Fungi</taxon>
        <taxon>Dikarya</taxon>
        <taxon>Ascomycota</taxon>
        <taxon>Pezizomycotina</taxon>
        <taxon>Leotiomycetes</taxon>
        <taxon>Leotiomycetes incertae sedis</taxon>
        <taxon>Myxotrichaceae</taxon>
        <taxon>Oidiodendron</taxon>
    </lineage>
</organism>
<dbReference type="GO" id="GO:0005829">
    <property type="term" value="C:cytosol"/>
    <property type="evidence" value="ECO:0007669"/>
    <property type="project" value="TreeGrafter"/>
</dbReference>